<sequence length="510" mass="56784">MLINADRGNPLFDRNFNPYLTNTRTASRWMYEPLIMINPLDNAQTPWLATEWSLPDADTIQMTIRDGVEWSDGEPLTADDVAFTFEMLKEYPAIDIKGAWQHIESVEVDGDTVTFELLTDDVPALTIIGATYIVPEHIWADVDDPSTWRNEDPIGSGPFTLGNYNQQQYSMDKNEDYWQADSIEIEHLILPATNTQLDTVTRGYDWAYSFISDVEGTWGAASDENEFWFPPVGIIGLMPNNEVAPFDDVNVRRGIALALERGSIAESATEGYMEPAGQTGLILPNQEDQLDPSIPNQGMIEQDTDAALAEFEKAGYTLQGDQLVGPDGQQFSFALTTANGYSDWTRAAQEVQRQLGQIGIDVSLSLPQPAGYQQAISNGDFEVAIGGMGGGYAYQAFNSLLSSEFYVPVGEATQNNFERYQNPEADEILAELKATPDPDRQVELSQQLQNIVYDDLPVIGLYYGGSWGLFSDRKFTGWPSAEDPYMAPQNYDSAPLLIFTRLKLVKEDDQ</sequence>
<feature type="domain" description="Solute-binding protein family 5" evidence="1">
    <location>
        <begin position="45"/>
        <end position="393"/>
    </location>
</feature>
<dbReference type="Gene3D" id="3.10.105.10">
    <property type="entry name" value="Dipeptide-binding Protein, Domain 3"/>
    <property type="match status" value="1"/>
</dbReference>
<dbReference type="SUPFAM" id="SSF53850">
    <property type="entry name" value="Periplasmic binding protein-like II"/>
    <property type="match status" value="1"/>
</dbReference>
<dbReference type="GO" id="GO:0015833">
    <property type="term" value="P:peptide transport"/>
    <property type="evidence" value="ECO:0007669"/>
    <property type="project" value="TreeGrafter"/>
</dbReference>
<dbReference type="GO" id="GO:1904680">
    <property type="term" value="F:peptide transmembrane transporter activity"/>
    <property type="evidence" value="ECO:0007669"/>
    <property type="project" value="TreeGrafter"/>
</dbReference>
<reference evidence="2 3" key="1">
    <citation type="submission" date="2018-12" db="EMBL/GenBank/DDBJ databases">
        <authorList>
            <person name="Li F."/>
        </authorList>
    </citation>
    <scope>NUCLEOTIDE SEQUENCE [LARGE SCALE GENOMIC DNA]</scope>
    <source>
        <strain evidence="2 3">EGI 6500705</strain>
    </source>
</reference>
<dbReference type="GO" id="GO:0043190">
    <property type="term" value="C:ATP-binding cassette (ABC) transporter complex"/>
    <property type="evidence" value="ECO:0007669"/>
    <property type="project" value="InterPro"/>
</dbReference>
<dbReference type="Pfam" id="PF00496">
    <property type="entry name" value="SBP_bac_5"/>
    <property type="match status" value="1"/>
</dbReference>
<dbReference type="Proteomes" id="UP000274909">
    <property type="component" value="Unassembled WGS sequence"/>
</dbReference>
<dbReference type="Gene3D" id="3.90.76.10">
    <property type="entry name" value="Dipeptide-binding Protein, Domain 1"/>
    <property type="match status" value="1"/>
</dbReference>
<evidence type="ECO:0000313" key="2">
    <source>
        <dbReference type="EMBL" id="RUR02082.1"/>
    </source>
</evidence>
<proteinExistence type="predicted"/>
<comment type="caution">
    <text evidence="2">The sequence shown here is derived from an EMBL/GenBank/DDBJ whole genome shotgun (WGS) entry which is preliminary data.</text>
</comment>
<dbReference type="OrthoDB" id="9764591at2"/>
<dbReference type="InterPro" id="IPR039424">
    <property type="entry name" value="SBP_5"/>
</dbReference>
<dbReference type="PANTHER" id="PTHR30290:SF82">
    <property type="entry name" value="ABC-TYPE DIPEPTIDE_OLIGOPEPTIDE TRANSPORT SYSTEM, PERIPLASMIC COMPONENT"/>
    <property type="match status" value="1"/>
</dbReference>
<keyword evidence="3" id="KW-1185">Reference proteome</keyword>
<dbReference type="EMBL" id="RZGZ01000002">
    <property type="protein sequence ID" value="RUR02082.1"/>
    <property type="molecule type" value="Genomic_DNA"/>
</dbReference>
<gene>
    <name evidence="2" type="ORF">ELQ94_09525</name>
</gene>
<dbReference type="AlphaFoldDB" id="A0A433JVJ4"/>
<dbReference type="CDD" id="cd08509">
    <property type="entry name" value="PBP2_TmCBP_oligosaccharides_like"/>
    <property type="match status" value="1"/>
</dbReference>
<accession>A0A433JVJ4</accession>
<dbReference type="Gene3D" id="3.40.190.10">
    <property type="entry name" value="Periplasmic binding protein-like II"/>
    <property type="match status" value="1"/>
</dbReference>
<dbReference type="PIRSF" id="PIRSF002741">
    <property type="entry name" value="MppA"/>
    <property type="match status" value="1"/>
</dbReference>
<evidence type="ECO:0000259" key="1">
    <source>
        <dbReference type="Pfam" id="PF00496"/>
    </source>
</evidence>
<dbReference type="PANTHER" id="PTHR30290">
    <property type="entry name" value="PERIPLASMIC BINDING COMPONENT OF ABC TRANSPORTER"/>
    <property type="match status" value="1"/>
</dbReference>
<dbReference type="InterPro" id="IPR000914">
    <property type="entry name" value="SBP_5_dom"/>
</dbReference>
<evidence type="ECO:0000313" key="3">
    <source>
        <dbReference type="Proteomes" id="UP000274909"/>
    </source>
</evidence>
<dbReference type="GO" id="GO:0042597">
    <property type="term" value="C:periplasmic space"/>
    <property type="evidence" value="ECO:0007669"/>
    <property type="project" value="UniProtKB-ARBA"/>
</dbReference>
<dbReference type="InterPro" id="IPR030678">
    <property type="entry name" value="Peptide/Ni-bd"/>
</dbReference>
<protein>
    <submittedName>
        <fullName evidence="2">ABC transporter substrate-binding protein</fullName>
    </submittedName>
</protein>
<name>A0A433JVJ4_9MICO</name>
<organism evidence="2 3">
    <name type="scientific">Labedella endophytica</name>
    <dbReference type="NCBI Taxonomy" id="1523160"/>
    <lineage>
        <taxon>Bacteria</taxon>
        <taxon>Bacillati</taxon>
        <taxon>Actinomycetota</taxon>
        <taxon>Actinomycetes</taxon>
        <taxon>Micrococcales</taxon>
        <taxon>Microbacteriaceae</taxon>
        <taxon>Labedella</taxon>
    </lineage>
</organism>